<keyword evidence="7" id="KW-1185">Reference proteome</keyword>
<dbReference type="Pfam" id="PF19258">
    <property type="entry name" value="KxYKxGKxW_sig"/>
    <property type="match status" value="1"/>
</dbReference>
<evidence type="ECO:0000256" key="2">
    <source>
        <dbReference type="ARBA" id="ARBA00022737"/>
    </source>
</evidence>
<dbReference type="RefSeq" id="WP_148623965.1">
    <property type="nucleotide sequence ID" value="NZ_SDGZ01000028.1"/>
</dbReference>
<comment type="caution">
    <text evidence="6">The sequence shown here is derived from an EMBL/GenBank/DDBJ whole genome shotgun (WGS) entry which is preliminary data.</text>
</comment>
<keyword evidence="1 4" id="KW-0732">Signal</keyword>
<reference evidence="6 7" key="1">
    <citation type="submission" date="2019-01" db="EMBL/GenBank/DDBJ databases">
        <title>Weissella sp. nov., a novel lactic acid bacterium isolated from animal feces.</title>
        <authorList>
            <person name="Wang L.-T."/>
        </authorList>
    </citation>
    <scope>NUCLEOTIDE SEQUENCE [LARGE SCALE GENOMIC DNA]</scope>
    <source>
        <strain evidence="6 7">8H-2</strain>
    </source>
</reference>
<dbReference type="NCBIfam" id="TIGR03715">
    <property type="entry name" value="KxYKxGKxW"/>
    <property type="match status" value="1"/>
</dbReference>
<dbReference type="Gene3D" id="3.90.70.10">
    <property type="entry name" value="Cysteine proteinases"/>
    <property type="match status" value="1"/>
</dbReference>
<keyword evidence="2" id="KW-0677">Repeat</keyword>
<dbReference type="Proteomes" id="UP000371977">
    <property type="component" value="Unassembled WGS sequence"/>
</dbReference>
<feature type="repeat" description="Cell wall-binding" evidence="3">
    <location>
        <begin position="450"/>
        <end position="469"/>
    </location>
</feature>
<dbReference type="EMBL" id="SDGZ01000028">
    <property type="protein sequence ID" value="TYC47888.1"/>
    <property type="molecule type" value="Genomic_DNA"/>
</dbReference>
<name>A0A6C2C1M0_9LACO</name>
<dbReference type="InterPro" id="IPR039564">
    <property type="entry name" value="Peptidase_C39-like"/>
</dbReference>
<feature type="chain" id="PRO_5025584405" description="Peptidase C39-like domain-containing protein" evidence="4">
    <location>
        <begin position="32"/>
        <end position="999"/>
    </location>
</feature>
<gene>
    <name evidence="6" type="ORF">ESZ50_11070</name>
</gene>
<evidence type="ECO:0000256" key="4">
    <source>
        <dbReference type="SAM" id="SignalP"/>
    </source>
</evidence>
<protein>
    <recommendedName>
        <fullName evidence="5">Peptidase C39-like domain-containing protein</fullName>
    </recommendedName>
</protein>
<dbReference type="Gene3D" id="2.10.270.10">
    <property type="entry name" value="Cholin Binding"/>
    <property type="match status" value="10"/>
</dbReference>
<sequence length="999" mass="110141">MRFKLYKSGKFWIAATAASVAIITSGVQVLADDTSSSMSSTEQSSSSNAGSSAAGQSVTLASTANTDVNEQKNGWVTESGAKYYYKDNVKATGQQDIDGKFYLFNKDTGAMETGFQSMQSYGQDKVCYFDPTTGAMAHGDTVVDGVTYQIDQYSGALQSGWASSNAGKVYVNSDGSLVKGQKYIDGGWRLFDNNGVMQTGFQDLSAYGPNKTMYFDQDGKAVYGQQYINGQYYVFSHNEGALLTGFQDLKSYGQDKVVYLDPNNGGAMVHDSIIVDGISYHFDTNGGWHNGGLISGWQTKDGEKYYIQNNGAVSKGQQYINGKWYFFDDNGVMQTGFVNLSSIGVNKTMYYDKDGAALYGQQYINGQYYVFSRNEGALLTGFQDLKSYGQDKVVYLDPNNGGAMVHDSVTVDGVTYHFDTNGGWHNGGLVSGWQTENGKKYYVQSNGVASKGQQHIDGKWYFFDDSGVMQTGFVNLESIGVNKTMYYDKNGVALYGQQYINGQYYVFSHNEGALLTGFQSLKDYGQDKLVYLDPNNGGAMVHDSVVVGGVTYNFYNGDGWTNGKLLTGWSTSTNGKVYVNADGSLKSGELKDDGYWYYFDSTTHTMQTGFISLSDGRKVYYSDQGRMLYGQQEIDGAHYSFDDQNGDMQTGFLRISVNGQKQTVYYDPTTGQQVFGDQVINGFNYHFNETTGALESTDARGWQTIDGQHYYYDDQGMPTIGETHIGNYFYYFDNNGVMQTDAFVNLGSKIGYYNSYGEMVYGQQYISGKYYLFERYSGAMQTGFQDLHSYGESKTVYYENDGSMVHGDKTINGVTYRFDNNTGALYFTPTYYSQKDGRWGNIYFGGYSMASSACVMASIAMVSTGYGNTVTPLDTAWYGHTYSGFDKYGSGADQATLKDVANHYGMSVNGLHSASDIQNSLENGRPVLIAVQAPFIPWSWGSGVTHEIVLSQYSNGNVYVSDPLGTTSGWHNINDVWNNRSMEGGDSDVFGTPAVQLVK</sequence>
<dbReference type="SUPFAM" id="SSF69360">
    <property type="entry name" value="Cell wall binding repeat"/>
    <property type="match status" value="5"/>
</dbReference>
<feature type="repeat" description="Cell wall-binding" evidence="3">
    <location>
        <begin position="314"/>
        <end position="333"/>
    </location>
</feature>
<accession>A0A6C2C1M0</accession>
<dbReference type="InterPro" id="IPR018337">
    <property type="entry name" value="Cell_wall/Cho-bd_repeat"/>
</dbReference>
<feature type="domain" description="Peptidase C39-like" evidence="5">
    <location>
        <begin position="831"/>
        <end position="963"/>
    </location>
</feature>
<evidence type="ECO:0000256" key="3">
    <source>
        <dbReference type="PROSITE-ProRule" id="PRU00591"/>
    </source>
</evidence>
<dbReference type="OrthoDB" id="2147695at2"/>
<evidence type="ECO:0000256" key="1">
    <source>
        <dbReference type="ARBA" id="ARBA00022729"/>
    </source>
</evidence>
<dbReference type="Pfam" id="PF19127">
    <property type="entry name" value="Choline_bind_3"/>
    <property type="match status" value="1"/>
</dbReference>
<evidence type="ECO:0000259" key="5">
    <source>
        <dbReference type="Pfam" id="PF13529"/>
    </source>
</evidence>
<organism evidence="6 7">
    <name type="scientific">Weissella muntiaci</name>
    <dbReference type="NCBI Taxonomy" id="2508881"/>
    <lineage>
        <taxon>Bacteria</taxon>
        <taxon>Bacillati</taxon>
        <taxon>Bacillota</taxon>
        <taxon>Bacilli</taxon>
        <taxon>Lactobacillales</taxon>
        <taxon>Lactobacillaceae</taxon>
        <taxon>Weissella</taxon>
    </lineage>
</organism>
<dbReference type="PROSITE" id="PS51170">
    <property type="entry name" value="CW"/>
    <property type="match status" value="3"/>
</dbReference>
<dbReference type="AlphaFoldDB" id="A0A6C2C1M0"/>
<dbReference type="InterPro" id="IPR022263">
    <property type="entry name" value="KxYKxGKxW"/>
</dbReference>
<evidence type="ECO:0000313" key="7">
    <source>
        <dbReference type="Proteomes" id="UP000371977"/>
    </source>
</evidence>
<proteinExistence type="predicted"/>
<dbReference type="Pfam" id="PF13529">
    <property type="entry name" value="Peptidase_C39_2"/>
    <property type="match status" value="1"/>
</dbReference>
<evidence type="ECO:0000313" key="6">
    <source>
        <dbReference type="EMBL" id="TYC47888.1"/>
    </source>
</evidence>
<feature type="repeat" description="Cell wall-binding" evidence="3">
    <location>
        <begin position="430"/>
        <end position="449"/>
    </location>
</feature>
<feature type="signal peptide" evidence="4">
    <location>
        <begin position="1"/>
        <end position="31"/>
    </location>
</feature>
<dbReference type="Pfam" id="PF01473">
    <property type="entry name" value="Choline_bind_1"/>
    <property type="match status" value="5"/>
</dbReference>